<accession>A0A2D2ASE2</accession>
<dbReference type="PRINTS" id="PR01900">
    <property type="entry name" value="YIDCPROTEIN"/>
</dbReference>
<dbReference type="KEGG" id="cmb:CSW64_00035"/>
<dbReference type="PRINTS" id="PR00701">
    <property type="entry name" value="60KDINNERMP"/>
</dbReference>
<keyword evidence="9 13" id="KW-0472">Membrane</keyword>
<keyword evidence="4 13" id="KW-0813">Transport</keyword>
<dbReference type="InterPro" id="IPR038221">
    <property type="entry name" value="YidC_periplasmic_sf"/>
</dbReference>
<evidence type="ECO:0000256" key="5">
    <source>
        <dbReference type="ARBA" id="ARBA00022475"/>
    </source>
</evidence>
<dbReference type="KEGG" id="cmb:CSW64_21675"/>
<keyword evidence="18" id="KW-1185">Reference proteome</keyword>
<keyword evidence="6 13" id="KW-0812">Transmembrane</keyword>
<dbReference type="GO" id="GO:0015031">
    <property type="term" value="P:protein transport"/>
    <property type="evidence" value="ECO:0007669"/>
    <property type="project" value="UniProtKB-KW"/>
</dbReference>
<feature type="transmembrane region" description="Helical" evidence="13">
    <location>
        <begin position="358"/>
        <end position="385"/>
    </location>
</feature>
<evidence type="ECO:0000256" key="1">
    <source>
        <dbReference type="ARBA" id="ARBA00004429"/>
    </source>
</evidence>
<proteinExistence type="inferred from homology"/>
<evidence type="ECO:0000256" key="13">
    <source>
        <dbReference type="HAMAP-Rule" id="MF_01810"/>
    </source>
</evidence>
<sequence length="595" mass="65579">MQQNDSRNTIAFFAIAVLILIGYQFFVFEPQKAQKAAESRAKAAAAQAQAPTGPMVPKVVTREVAKAASPRVAVDTPALSGSLRLQGARIDDLYLKGYRETLAKNSPPVELFRPEGAEHAWFAEFGWTGQNIPGLPGAQTVWTKTAGDVLAPGKPVTLTYAAPNGLTFTRKVSVDDKFMFTIDDAVTNAGGVPITLAPYASVQRQGLAPHHGKGQNVHEGAVGILSDGDKGRELRLSKYKDWKKKASQTFASTGGWLGVTDKYWLAALVPNQSEKINASYRVTPSQDVDIYDVNYVGAPRTIAAGATVTETTRLFAGAKVVQDLQGYEKALGIPDFDKAVDWGMLWFFTRPFFMALEYIFGLVGNFGVAILAVTLLVRLLLFPLAHKSYESMSRMKKLQKPMEELKARYKDDPAKMQQETLALYQREKVNPVAGCLPILLQIPIFLAFYKVLSVTIEMRHAPFIAYIQDLSAPDPHTILNLFGLIPWNVAATPFIGGVDALVHLGPLPLLYGFTMWLTTAMNPPAPDPMQQRIFQLMPILFTFIMAGFPAGLLLYWTFSNVFSIFQQYIIMHRLKVDNPIDDFLAKIRGEGKAIG</sequence>
<evidence type="ECO:0000256" key="2">
    <source>
        <dbReference type="ARBA" id="ARBA00010527"/>
    </source>
</evidence>
<dbReference type="NCBIfam" id="NF002353">
    <property type="entry name" value="PRK01318.1-4"/>
    <property type="match status" value="1"/>
</dbReference>
<keyword evidence="8 13" id="KW-1133">Transmembrane helix</keyword>
<dbReference type="HAMAP" id="MF_01810">
    <property type="entry name" value="YidC_type1"/>
    <property type="match status" value="1"/>
</dbReference>
<evidence type="ECO:0000256" key="4">
    <source>
        <dbReference type="ARBA" id="ARBA00022448"/>
    </source>
</evidence>
<dbReference type="EMBL" id="CP024201">
    <property type="protein sequence ID" value="ATQ44809.1"/>
    <property type="molecule type" value="Genomic_DNA"/>
</dbReference>
<evidence type="ECO:0000313" key="17">
    <source>
        <dbReference type="EMBL" id="ATQ44809.1"/>
    </source>
</evidence>
<evidence type="ECO:0000256" key="12">
    <source>
        <dbReference type="ARBA" id="ARBA00033342"/>
    </source>
</evidence>
<evidence type="ECO:0000256" key="7">
    <source>
        <dbReference type="ARBA" id="ARBA00022927"/>
    </source>
</evidence>
<dbReference type="PANTHER" id="PTHR12428">
    <property type="entry name" value="OXA1"/>
    <property type="match status" value="1"/>
</dbReference>
<dbReference type="Proteomes" id="UP000228945">
    <property type="component" value="Chromosome"/>
</dbReference>
<evidence type="ECO:0000259" key="15">
    <source>
        <dbReference type="Pfam" id="PF14849"/>
    </source>
</evidence>
<feature type="domain" description="Membrane insertase YidC/Oxa/ALB C-terminal" evidence="14">
    <location>
        <begin position="366"/>
        <end position="571"/>
    </location>
</feature>
<comment type="function">
    <text evidence="13">Required for the insertion and/or proper folding and/or complex formation of integral membrane proteins into the membrane. Involved in integration of membrane proteins that insert both dependently and independently of the Sec translocase complex, as well as at least some lipoproteins. Aids folding of multispanning membrane proteins.</text>
</comment>
<dbReference type="CDD" id="cd20070">
    <property type="entry name" value="5TM_YidC_Alb3"/>
    <property type="match status" value="1"/>
</dbReference>
<organism evidence="16 18">
    <name type="scientific">Caulobacter mirabilis</name>
    <dbReference type="NCBI Taxonomy" id="69666"/>
    <lineage>
        <taxon>Bacteria</taxon>
        <taxon>Pseudomonadati</taxon>
        <taxon>Pseudomonadota</taxon>
        <taxon>Alphaproteobacteria</taxon>
        <taxon>Caulobacterales</taxon>
        <taxon>Caulobacteraceae</taxon>
        <taxon>Caulobacter</taxon>
    </lineage>
</organism>
<dbReference type="Gene3D" id="2.70.98.90">
    <property type="match status" value="1"/>
</dbReference>
<evidence type="ECO:0000313" key="16">
    <source>
        <dbReference type="EMBL" id="ATQ40906.1"/>
    </source>
</evidence>
<protein>
    <recommendedName>
        <fullName evidence="3 13">Membrane protein insertase YidC</fullName>
    </recommendedName>
    <alternativeName>
        <fullName evidence="12 13">Foldase YidC</fullName>
    </alternativeName>
    <alternativeName>
        <fullName evidence="11 13">Membrane integrase YidC</fullName>
    </alternativeName>
    <alternativeName>
        <fullName evidence="13">Membrane protein YidC</fullName>
    </alternativeName>
</protein>
<evidence type="ECO:0000256" key="11">
    <source>
        <dbReference type="ARBA" id="ARBA00033245"/>
    </source>
</evidence>
<feature type="domain" description="Membrane insertase YidC N-terminal" evidence="15">
    <location>
        <begin position="71"/>
        <end position="354"/>
    </location>
</feature>
<keyword evidence="5 13" id="KW-1003">Cell membrane</keyword>
<gene>
    <name evidence="13" type="primary">yidC</name>
    <name evidence="16" type="ORF">CSW64_00035</name>
    <name evidence="17" type="ORF">CSW64_21675</name>
</gene>
<keyword evidence="7 13" id="KW-0653">Protein transport</keyword>
<evidence type="ECO:0000256" key="3">
    <source>
        <dbReference type="ARBA" id="ARBA00015325"/>
    </source>
</evidence>
<dbReference type="Pfam" id="PF14849">
    <property type="entry name" value="YidC_periplas"/>
    <property type="match status" value="1"/>
</dbReference>
<dbReference type="InterPro" id="IPR047196">
    <property type="entry name" value="YidC_ALB_C"/>
</dbReference>
<comment type="subunit">
    <text evidence="13">Interacts with the Sec translocase complex via SecD. Specifically interacts with transmembrane segments of nascent integral membrane proteins during membrane integration.</text>
</comment>
<dbReference type="RefSeq" id="WP_099620163.1">
    <property type="nucleotide sequence ID" value="NZ_CP024201.1"/>
</dbReference>
<dbReference type="GO" id="GO:0032977">
    <property type="term" value="F:membrane insertase activity"/>
    <property type="evidence" value="ECO:0007669"/>
    <property type="project" value="InterPro"/>
</dbReference>
<reference evidence="16 18" key="1">
    <citation type="submission" date="2017-10" db="EMBL/GenBank/DDBJ databases">
        <title>Genome sequence of Caulobacter mirabilis FWC38.</title>
        <authorList>
            <person name="Fiebig A."/>
            <person name="Crosson S."/>
        </authorList>
    </citation>
    <scope>NUCLEOTIDE SEQUENCE [LARGE SCALE GENOMIC DNA]</scope>
    <source>
        <strain evidence="16 18">FWC 38</strain>
    </source>
</reference>
<dbReference type="CDD" id="cd19961">
    <property type="entry name" value="EcYidC-like_peri"/>
    <property type="match status" value="1"/>
</dbReference>
<dbReference type="Pfam" id="PF02096">
    <property type="entry name" value="60KD_IMP"/>
    <property type="match status" value="1"/>
</dbReference>
<feature type="transmembrane region" description="Helical" evidence="13">
    <location>
        <begin position="9"/>
        <end position="28"/>
    </location>
</feature>
<dbReference type="EMBL" id="CP024201">
    <property type="protein sequence ID" value="ATQ40906.1"/>
    <property type="molecule type" value="Genomic_DNA"/>
</dbReference>
<comment type="similarity">
    <text evidence="2 13">Belongs to the OXA1/ALB3/YidC family. Type 1 subfamily.</text>
</comment>
<dbReference type="InterPro" id="IPR019998">
    <property type="entry name" value="Membr_insert_YidC"/>
</dbReference>
<dbReference type="InterPro" id="IPR001708">
    <property type="entry name" value="YidC/ALB3/OXA1/COX18"/>
</dbReference>
<dbReference type="AlphaFoldDB" id="A0A2D2ASE2"/>
<evidence type="ECO:0000313" key="18">
    <source>
        <dbReference type="Proteomes" id="UP000228945"/>
    </source>
</evidence>
<dbReference type="OrthoDB" id="9780552at2"/>
<name>A0A2D2ASE2_9CAUL</name>
<comment type="subcellular location">
    <subcellularLocation>
        <location evidence="1">Cell inner membrane</location>
        <topology evidence="1">Multi-pass membrane protein</topology>
    </subcellularLocation>
    <subcellularLocation>
        <location evidence="13">Cell membrane</location>
        <topology evidence="13">Multi-pass membrane protein</topology>
    </subcellularLocation>
</comment>
<dbReference type="NCBIfam" id="TIGR03592">
    <property type="entry name" value="yidC_oxa1_cterm"/>
    <property type="match status" value="1"/>
</dbReference>
<dbReference type="GO" id="GO:0051205">
    <property type="term" value="P:protein insertion into membrane"/>
    <property type="evidence" value="ECO:0007669"/>
    <property type="project" value="TreeGrafter"/>
</dbReference>
<evidence type="ECO:0000256" key="8">
    <source>
        <dbReference type="ARBA" id="ARBA00022989"/>
    </source>
</evidence>
<comment type="caution">
    <text evidence="13">Lacks conserved residue(s) required for the propagation of feature annotation.</text>
</comment>
<evidence type="ECO:0000259" key="14">
    <source>
        <dbReference type="Pfam" id="PF02096"/>
    </source>
</evidence>
<dbReference type="PANTHER" id="PTHR12428:SF65">
    <property type="entry name" value="CYTOCHROME C OXIDASE ASSEMBLY PROTEIN COX18, MITOCHONDRIAL"/>
    <property type="match status" value="1"/>
</dbReference>
<feature type="transmembrane region" description="Helical" evidence="13">
    <location>
        <begin position="539"/>
        <end position="558"/>
    </location>
</feature>
<dbReference type="InterPro" id="IPR028055">
    <property type="entry name" value="YidC/Oxa/ALB_C"/>
</dbReference>
<dbReference type="InterPro" id="IPR028053">
    <property type="entry name" value="Membr_insert_YidC_N"/>
</dbReference>
<evidence type="ECO:0000256" key="9">
    <source>
        <dbReference type="ARBA" id="ARBA00023136"/>
    </source>
</evidence>
<keyword evidence="10 13" id="KW-0143">Chaperone</keyword>
<dbReference type="NCBIfam" id="TIGR03593">
    <property type="entry name" value="yidC_nterm"/>
    <property type="match status" value="1"/>
</dbReference>
<evidence type="ECO:0000256" key="10">
    <source>
        <dbReference type="ARBA" id="ARBA00023186"/>
    </source>
</evidence>
<dbReference type="GO" id="GO:0005886">
    <property type="term" value="C:plasma membrane"/>
    <property type="evidence" value="ECO:0007669"/>
    <property type="project" value="UniProtKB-SubCell"/>
</dbReference>
<evidence type="ECO:0000256" key="6">
    <source>
        <dbReference type="ARBA" id="ARBA00022692"/>
    </source>
</evidence>